<dbReference type="SUPFAM" id="SSF46785">
    <property type="entry name" value="Winged helix' DNA-binding domain"/>
    <property type="match status" value="1"/>
</dbReference>
<protein>
    <recommendedName>
        <fullName evidence="3">DNA-binding MarR family transcriptional regulator</fullName>
    </recommendedName>
</protein>
<dbReference type="InterPro" id="IPR036390">
    <property type="entry name" value="WH_DNA-bd_sf"/>
</dbReference>
<dbReference type="AlphaFoldDB" id="A0A4V2PHX2"/>
<accession>A0A4V2PHX2</accession>
<dbReference type="OrthoDB" id="3697068at2"/>
<gene>
    <name evidence="1" type="ORF">EV378_6449</name>
</gene>
<sequence>MPVDDTAIREQAQAAKPIGFVARRLDETVTEYVGNLLAGFGAERRHWQMMRRVHEQPGLAVGEYVESARVFYAEESVLATVEELRERGWLAVTGSGEDRLMTLTAEGESTFSAMAAEQEGTWDRMLDGLSYADYLTVVRLLEAMTENLERHLPAGRA</sequence>
<keyword evidence="2" id="KW-1185">Reference proteome</keyword>
<organism evidence="1 2">
    <name type="scientific">Pseudonocardia endophytica</name>
    <dbReference type="NCBI Taxonomy" id="401976"/>
    <lineage>
        <taxon>Bacteria</taxon>
        <taxon>Bacillati</taxon>
        <taxon>Actinomycetota</taxon>
        <taxon>Actinomycetes</taxon>
        <taxon>Pseudonocardiales</taxon>
        <taxon>Pseudonocardiaceae</taxon>
        <taxon>Pseudonocardia</taxon>
    </lineage>
</organism>
<proteinExistence type="predicted"/>
<evidence type="ECO:0008006" key="3">
    <source>
        <dbReference type="Google" id="ProtNLM"/>
    </source>
</evidence>
<name>A0A4V2PHX2_PSEEN</name>
<dbReference type="Gene3D" id="1.10.10.10">
    <property type="entry name" value="Winged helix-like DNA-binding domain superfamily/Winged helix DNA-binding domain"/>
    <property type="match status" value="1"/>
</dbReference>
<evidence type="ECO:0000313" key="2">
    <source>
        <dbReference type="Proteomes" id="UP000295560"/>
    </source>
</evidence>
<dbReference type="RefSeq" id="WP_132431314.1">
    <property type="nucleotide sequence ID" value="NZ_SMFZ01000002.1"/>
</dbReference>
<dbReference type="Proteomes" id="UP000295560">
    <property type="component" value="Unassembled WGS sequence"/>
</dbReference>
<reference evidence="1 2" key="1">
    <citation type="submission" date="2019-03" db="EMBL/GenBank/DDBJ databases">
        <title>Sequencing the genomes of 1000 actinobacteria strains.</title>
        <authorList>
            <person name="Klenk H.-P."/>
        </authorList>
    </citation>
    <scope>NUCLEOTIDE SEQUENCE [LARGE SCALE GENOMIC DNA]</scope>
    <source>
        <strain evidence="1 2">DSM 44969</strain>
    </source>
</reference>
<dbReference type="EMBL" id="SMFZ01000002">
    <property type="protein sequence ID" value="TCK22446.1"/>
    <property type="molecule type" value="Genomic_DNA"/>
</dbReference>
<dbReference type="InterPro" id="IPR036388">
    <property type="entry name" value="WH-like_DNA-bd_sf"/>
</dbReference>
<comment type="caution">
    <text evidence="1">The sequence shown here is derived from an EMBL/GenBank/DDBJ whole genome shotgun (WGS) entry which is preliminary data.</text>
</comment>
<evidence type="ECO:0000313" key="1">
    <source>
        <dbReference type="EMBL" id="TCK22446.1"/>
    </source>
</evidence>